<dbReference type="InterPro" id="IPR029030">
    <property type="entry name" value="Caspase-like_dom_sf"/>
</dbReference>
<dbReference type="CDD" id="cd01948">
    <property type="entry name" value="EAL"/>
    <property type="match status" value="1"/>
</dbReference>
<dbReference type="InterPro" id="IPR035919">
    <property type="entry name" value="EAL_sf"/>
</dbReference>
<name>A0A4R6P3I7_NOCIG</name>
<dbReference type="PROSITE" id="PS50883">
    <property type="entry name" value="EAL"/>
    <property type="match status" value="1"/>
</dbReference>
<dbReference type="SUPFAM" id="SSF141868">
    <property type="entry name" value="EAL domain-like"/>
    <property type="match status" value="1"/>
</dbReference>
<dbReference type="Gene3D" id="3.40.50.1460">
    <property type="match status" value="1"/>
</dbReference>
<proteinExistence type="predicted"/>
<keyword evidence="3" id="KW-1185">Reference proteome</keyword>
<dbReference type="AlphaFoldDB" id="A0A4R6P3I7"/>
<dbReference type="EMBL" id="SNXK01000007">
    <property type="protein sequence ID" value="TDP31786.1"/>
    <property type="molecule type" value="Genomic_DNA"/>
</dbReference>
<reference evidence="2 3" key="1">
    <citation type="submission" date="2019-03" db="EMBL/GenBank/DDBJ databases">
        <title>Genomic Encyclopedia of Type Strains, Phase IV (KMG-IV): sequencing the most valuable type-strain genomes for metagenomic binning, comparative biology and taxonomic classification.</title>
        <authorList>
            <person name="Goeker M."/>
        </authorList>
    </citation>
    <scope>NUCLEOTIDE SEQUENCE [LARGE SCALE GENOMIC DNA]</scope>
    <source>
        <strain evidence="2 3">DSM 44496</strain>
    </source>
</reference>
<protein>
    <submittedName>
        <fullName evidence="2">EAL domain-containing protein (Putative c-di-GMP-specific phosphodiesterase class I)</fullName>
    </submittedName>
</protein>
<dbReference type="InterPro" id="IPR001633">
    <property type="entry name" value="EAL_dom"/>
</dbReference>
<dbReference type="GO" id="GO:0071111">
    <property type="term" value="F:cyclic-guanylate-specific phosphodiesterase activity"/>
    <property type="evidence" value="ECO:0007669"/>
    <property type="project" value="InterPro"/>
</dbReference>
<evidence type="ECO:0000313" key="3">
    <source>
        <dbReference type="Proteomes" id="UP000295087"/>
    </source>
</evidence>
<comment type="caution">
    <text evidence="2">The sequence shown here is derived from an EMBL/GenBank/DDBJ whole genome shotgun (WGS) entry which is preliminary data.</text>
</comment>
<dbReference type="NCBIfam" id="NF047832">
    <property type="entry name" value="caspase_w_EACC1"/>
    <property type="match status" value="1"/>
</dbReference>
<gene>
    <name evidence="2" type="ORF">DFR75_10711</name>
</gene>
<evidence type="ECO:0000259" key="1">
    <source>
        <dbReference type="PROSITE" id="PS50883"/>
    </source>
</evidence>
<dbReference type="InterPro" id="IPR011600">
    <property type="entry name" value="Pept_C14_caspase"/>
</dbReference>
<dbReference type="GO" id="GO:0006508">
    <property type="term" value="P:proteolysis"/>
    <property type="evidence" value="ECO:0007669"/>
    <property type="project" value="InterPro"/>
</dbReference>
<dbReference type="PANTHER" id="PTHR33121">
    <property type="entry name" value="CYCLIC DI-GMP PHOSPHODIESTERASE PDEF"/>
    <property type="match status" value="1"/>
</dbReference>
<organism evidence="2 3">
    <name type="scientific">Nocardia ignorata</name>
    <dbReference type="NCBI Taxonomy" id="145285"/>
    <lineage>
        <taxon>Bacteria</taxon>
        <taxon>Bacillati</taxon>
        <taxon>Actinomycetota</taxon>
        <taxon>Actinomycetes</taxon>
        <taxon>Mycobacteriales</taxon>
        <taxon>Nocardiaceae</taxon>
        <taxon>Nocardia</taxon>
    </lineage>
</organism>
<dbReference type="PANTHER" id="PTHR33121:SF70">
    <property type="entry name" value="SIGNALING PROTEIN YKOW"/>
    <property type="match status" value="1"/>
</dbReference>
<evidence type="ECO:0000313" key="2">
    <source>
        <dbReference type="EMBL" id="TDP31786.1"/>
    </source>
</evidence>
<dbReference type="SUPFAM" id="SSF52129">
    <property type="entry name" value="Caspase-like"/>
    <property type="match status" value="1"/>
</dbReference>
<dbReference type="Pfam" id="PF00656">
    <property type="entry name" value="Peptidase_C14"/>
    <property type="match status" value="1"/>
</dbReference>
<dbReference type="Gene3D" id="3.20.20.450">
    <property type="entry name" value="EAL domain"/>
    <property type="match status" value="1"/>
</dbReference>
<dbReference type="RefSeq" id="WP_084476120.1">
    <property type="nucleotide sequence ID" value="NZ_JBHXPO010000003.1"/>
</dbReference>
<dbReference type="Proteomes" id="UP000295087">
    <property type="component" value="Unassembled WGS sequence"/>
</dbReference>
<accession>A0A4R6P3I7</accession>
<feature type="domain" description="EAL" evidence="1">
    <location>
        <begin position="248"/>
        <end position="501"/>
    </location>
</feature>
<dbReference type="GO" id="GO:0004197">
    <property type="term" value="F:cysteine-type endopeptidase activity"/>
    <property type="evidence" value="ECO:0007669"/>
    <property type="project" value="InterPro"/>
</dbReference>
<sequence length="512" mass="54966">MRLPNRATSWGVLIGIERYERLPCLTGVHAGARALAEVLTDPEHGCLEREHCALLPADASPGQIGDAIAHAAENAHDLLLIYFAGHGVLGARRGELHLAVADTHPHRPGMGGIPFDAVRDLYIDSPAAARVVILDCCYSGRALGVNQSPDDAAILNEIVAEGTAVLTSAPPNGVSKKLDAETYPAYTHRLIRLLREGIPAAGPLLTLPVLHRQLCRELVAAGLRQPQADLNPLLDHLALVRNRAEPTGPRLEEQLIDAIETDQLTLYYQPDINLRTGEIIGVEALVRWNHPIQGLLSAMEFIPIAERAGLANRLGWWVIRRACTDFAVWHTGGGGDLLLRINVSPPLLDQPGFVEDLGATLHQTRLPAASICLEIVEREHTDFEATVTTVRALKQLGVRVAIDSFGTYNSSLSMIQRLPVDSLEIDRSFVQGLTGNGDDVAIVSAIIAMAHSFGLEVTAAGIETEAAATALIELGCDRGQGFLYSPPVSHGQIAKLIIGGPLHPASFPTLSE</sequence>
<dbReference type="InterPro" id="IPR050706">
    <property type="entry name" value="Cyclic-di-GMP_PDE-like"/>
</dbReference>
<dbReference type="SMART" id="SM00052">
    <property type="entry name" value="EAL"/>
    <property type="match status" value="1"/>
</dbReference>
<dbReference type="Pfam" id="PF00563">
    <property type="entry name" value="EAL"/>
    <property type="match status" value="1"/>
</dbReference>